<comment type="pathway">
    <text evidence="2 9">Amino-acid biosynthesis; L-tryptophan biosynthesis; L-tryptophan from chorismate: step 3/5.</text>
</comment>
<dbReference type="PANTHER" id="PTHR42894">
    <property type="entry name" value="N-(5'-PHOSPHORIBOSYL)ANTHRANILATE ISOMERASE"/>
    <property type="match status" value="1"/>
</dbReference>
<dbReference type="GO" id="GO:0000162">
    <property type="term" value="P:L-tryptophan biosynthetic process"/>
    <property type="evidence" value="ECO:0007669"/>
    <property type="project" value="UniProtKB-UniRule"/>
</dbReference>
<comment type="caution">
    <text evidence="11">The sequence shown here is derived from an EMBL/GenBank/DDBJ whole genome shotgun (WGS) entry which is preliminary data.</text>
</comment>
<comment type="catalytic activity">
    <reaction evidence="1 9">
        <text>N-(5-phospho-beta-D-ribosyl)anthranilate = 1-(2-carboxyphenylamino)-1-deoxy-D-ribulose 5-phosphate</text>
        <dbReference type="Rhea" id="RHEA:21540"/>
        <dbReference type="ChEBI" id="CHEBI:18277"/>
        <dbReference type="ChEBI" id="CHEBI:58613"/>
        <dbReference type="EC" id="5.3.1.24"/>
    </reaction>
</comment>
<keyword evidence="12" id="KW-1185">Reference proteome</keyword>
<sequence>MGVRVKICGLTRLEDALLAEALGAHALGFVLAPGSKRRISPETARTISEALGPFVVRVGVFRDQGPEEVLKLMEAARLQVAQLHGAEPPEWAERVGRFFPVVKAFSLEGPARPEWAAYPAQALLLDGKAPGSGEGYPRAWARPLLETGARVILAGGLTPENLGEVLPLKPYALDLASGVEEAPGVKSPARLRALFARLEAWNRGV</sequence>
<evidence type="ECO:0000256" key="2">
    <source>
        <dbReference type="ARBA" id="ARBA00004664"/>
    </source>
</evidence>
<accession>A0A4Q9B0G9</accession>
<protein>
    <recommendedName>
        <fullName evidence="4 9">N-(5'-phosphoribosyl)anthranilate isomerase</fullName>
        <shortName evidence="9">PRAI</shortName>
        <ecNumber evidence="3 9">5.3.1.24</ecNumber>
    </recommendedName>
</protein>
<proteinExistence type="inferred from homology"/>
<dbReference type="InterPro" id="IPR044643">
    <property type="entry name" value="TrpF_fam"/>
</dbReference>
<dbReference type="EC" id="5.3.1.24" evidence="3 9"/>
<name>A0A4Q9B0G9_9DEIN</name>
<evidence type="ECO:0000256" key="9">
    <source>
        <dbReference type="HAMAP-Rule" id="MF_00135"/>
    </source>
</evidence>
<gene>
    <name evidence="9" type="primary">trpF</name>
    <name evidence="11" type="ORF">ETP66_08695</name>
</gene>
<organism evidence="11 12">
    <name type="scientific">Thermus thermamylovorans</name>
    <dbReference type="NCBI Taxonomy" id="2509362"/>
    <lineage>
        <taxon>Bacteria</taxon>
        <taxon>Thermotogati</taxon>
        <taxon>Deinococcota</taxon>
        <taxon>Deinococci</taxon>
        <taxon>Thermales</taxon>
        <taxon>Thermaceae</taxon>
        <taxon>Thermus</taxon>
    </lineage>
</organism>
<dbReference type="Proteomes" id="UP000292858">
    <property type="component" value="Unassembled WGS sequence"/>
</dbReference>
<dbReference type="InterPro" id="IPR011060">
    <property type="entry name" value="RibuloseP-bd_barrel"/>
</dbReference>
<dbReference type="HAMAP" id="MF_00135">
    <property type="entry name" value="PRAI"/>
    <property type="match status" value="1"/>
</dbReference>
<evidence type="ECO:0000256" key="5">
    <source>
        <dbReference type="ARBA" id="ARBA00022605"/>
    </source>
</evidence>
<evidence type="ECO:0000256" key="4">
    <source>
        <dbReference type="ARBA" id="ARBA00022272"/>
    </source>
</evidence>
<evidence type="ECO:0000313" key="12">
    <source>
        <dbReference type="Proteomes" id="UP000292858"/>
    </source>
</evidence>
<evidence type="ECO:0000256" key="6">
    <source>
        <dbReference type="ARBA" id="ARBA00022822"/>
    </source>
</evidence>
<dbReference type="Gene3D" id="3.20.20.70">
    <property type="entry name" value="Aldolase class I"/>
    <property type="match status" value="1"/>
</dbReference>
<dbReference type="GO" id="GO:0004640">
    <property type="term" value="F:phosphoribosylanthranilate isomerase activity"/>
    <property type="evidence" value="ECO:0007669"/>
    <property type="project" value="UniProtKB-UniRule"/>
</dbReference>
<dbReference type="EMBL" id="SIJL01000010">
    <property type="protein sequence ID" value="TBH17648.1"/>
    <property type="molecule type" value="Genomic_DNA"/>
</dbReference>
<dbReference type="InterPro" id="IPR001240">
    <property type="entry name" value="PRAI_dom"/>
</dbReference>
<keyword evidence="7 9" id="KW-0057">Aromatic amino acid biosynthesis</keyword>
<evidence type="ECO:0000256" key="7">
    <source>
        <dbReference type="ARBA" id="ARBA00023141"/>
    </source>
</evidence>
<comment type="similarity">
    <text evidence="9">Belongs to the TrpF family.</text>
</comment>
<keyword evidence="5 9" id="KW-0028">Amino-acid biosynthesis</keyword>
<evidence type="ECO:0000256" key="3">
    <source>
        <dbReference type="ARBA" id="ARBA00012572"/>
    </source>
</evidence>
<evidence type="ECO:0000313" key="11">
    <source>
        <dbReference type="EMBL" id="TBH17648.1"/>
    </source>
</evidence>
<keyword evidence="6 9" id="KW-0822">Tryptophan biosynthesis</keyword>
<dbReference type="CDD" id="cd00405">
    <property type="entry name" value="PRAI"/>
    <property type="match status" value="1"/>
</dbReference>
<dbReference type="SUPFAM" id="SSF51366">
    <property type="entry name" value="Ribulose-phoshate binding barrel"/>
    <property type="match status" value="1"/>
</dbReference>
<dbReference type="RefSeq" id="WP_130842245.1">
    <property type="nucleotide sequence ID" value="NZ_SIJL01000010.1"/>
</dbReference>
<dbReference type="OrthoDB" id="9786954at2"/>
<dbReference type="Pfam" id="PF00697">
    <property type="entry name" value="PRAI"/>
    <property type="match status" value="1"/>
</dbReference>
<feature type="domain" description="N-(5'phosphoribosyl) anthranilate isomerase (PRAI)" evidence="10">
    <location>
        <begin position="5"/>
        <end position="195"/>
    </location>
</feature>
<dbReference type="UniPathway" id="UPA00035">
    <property type="reaction ID" value="UER00042"/>
</dbReference>
<evidence type="ECO:0000259" key="10">
    <source>
        <dbReference type="Pfam" id="PF00697"/>
    </source>
</evidence>
<reference evidence="11 12" key="1">
    <citation type="submission" date="2019-02" db="EMBL/GenBank/DDBJ databases">
        <title>Thermus sp. a novel from hot spring.</title>
        <authorList>
            <person name="Zhao Z."/>
        </authorList>
    </citation>
    <scope>NUCLEOTIDE SEQUENCE [LARGE SCALE GENOMIC DNA]</scope>
    <source>
        <strain evidence="11 12">CFH 72773T</strain>
    </source>
</reference>
<dbReference type="PANTHER" id="PTHR42894:SF1">
    <property type="entry name" value="N-(5'-PHOSPHORIBOSYL)ANTHRANILATE ISOMERASE"/>
    <property type="match status" value="1"/>
</dbReference>
<evidence type="ECO:0000256" key="1">
    <source>
        <dbReference type="ARBA" id="ARBA00001164"/>
    </source>
</evidence>
<dbReference type="AlphaFoldDB" id="A0A4Q9B0G9"/>
<keyword evidence="8 9" id="KW-0413">Isomerase</keyword>
<evidence type="ECO:0000256" key="8">
    <source>
        <dbReference type="ARBA" id="ARBA00023235"/>
    </source>
</evidence>
<dbReference type="InterPro" id="IPR013785">
    <property type="entry name" value="Aldolase_TIM"/>
</dbReference>